<organism evidence="1">
    <name type="scientific">bioreactor metagenome</name>
    <dbReference type="NCBI Taxonomy" id="1076179"/>
    <lineage>
        <taxon>unclassified sequences</taxon>
        <taxon>metagenomes</taxon>
        <taxon>ecological metagenomes</taxon>
    </lineage>
</organism>
<name>A0A645DRY9_9ZZZZ</name>
<comment type="caution">
    <text evidence="1">The sequence shown here is derived from an EMBL/GenBank/DDBJ whole genome shotgun (WGS) entry which is preliminary data.</text>
</comment>
<gene>
    <name evidence="1" type="ORF">SDC9_138349</name>
</gene>
<dbReference type="AlphaFoldDB" id="A0A645DRY9"/>
<evidence type="ECO:0000313" key="1">
    <source>
        <dbReference type="EMBL" id="MPM91222.1"/>
    </source>
</evidence>
<accession>A0A645DRY9</accession>
<protein>
    <submittedName>
        <fullName evidence="1">Uncharacterized protein</fullName>
    </submittedName>
</protein>
<proteinExistence type="predicted"/>
<dbReference type="EMBL" id="VSSQ01038324">
    <property type="protein sequence ID" value="MPM91222.1"/>
    <property type="molecule type" value="Genomic_DNA"/>
</dbReference>
<sequence>MEIGKNLADAFAGQLETDVDFGKPRDLGRLVVIAFHLADTLYRVLHLGVDRGHLLAHVAEPGMHAPLEDGTP</sequence>
<reference evidence="1" key="1">
    <citation type="submission" date="2019-08" db="EMBL/GenBank/DDBJ databases">
        <authorList>
            <person name="Kucharzyk K."/>
            <person name="Murdoch R.W."/>
            <person name="Higgins S."/>
            <person name="Loffler F."/>
        </authorList>
    </citation>
    <scope>NUCLEOTIDE SEQUENCE</scope>
</reference>